<dbReference type="Pfam" id="PF06356">
    <property type="entry name" value="DUF1064"/>
    <property type="match status" value="1"/>
</dbReference>
<sequence>MDPNECWRHFEEAARAALAGLGSVPRAYLAAVRRQVRFEIAPPVVIQGRKRPARYYVADFVYQRSSEEVIEDVKGHLTAEYRLKRHLMAAKGLTITEVK</sequence>
<name>A0A5E4WZ55_9BURK</name>
<dbReference type="RefSeq" id="WP_150590667.1">
    <property type="nucleotide sequence ID" value="NZ_CABPSH010000010.1"/>
</dbReference>
<evidence type="ECO:0000313" key="2">
    <source>
        <dbReference type="Proteomes" id="UP000400981"/>
    </source>
</evidence>
<reference evidence="1 2" key="1">
    <citation type="submission" date="2019-08" db="EMBL/GenBank/DDBJ databases">
        <authorList>
            <person name="Peeters C."/>
        </authorList>
    </citation>
    <scope>NUCLEOTIDE SEQUENCE [LARGE SCALE GENOMIC DNA]</scope>
    <source>
        <strain evidence="1 2">LMG 31012</strain>
    </source>
</reference>
<dbReference type="EMBL" id="CABPSH010000010">
    <property type="protein sequence ID" value="VVE29414.1"/>
    <property type="molecule type" value="Genomic_DNA"/>
</dbReference>
<organism evidence="1 2">
    <name type="scientific">Pandoraea eparura</name>
    <dbReference type="NCBI Taxonomy" id="2508291"/>
    <lineage>
        <taxon>Bacteria</taxon>
        <taxon>Pseudomonadati</taxon>
        <taxon>Pseudomonadota</taxon>
        <taxon>Betaproteobacteria</taxon>
        <taxon>Burkholderiales</taxon>
        <taxon>Burkholderiaceae</taxon>
        <taxon>Pandoraea</taxon>
    </lineage>
</organism>
<keyword evidence="2" id="KW-1185">Reference proteome</keyword>
<dbReference type="OrthoDB" id="6688892at2"/>
<protein>
    <submittedName>
        <fullName evidence="1">Uncharacterized protein</fullName>
    </submittedName>
</protein>
<accession>A0A5E4WZ55</accession>
<gene>
    <name evidence="1" type="ORF">PEP31012_03589</name>
</gene>
<dbReference type="AlphaFoldDB" id="A0A5E4WZ55"/>
<dbReference type="InterPro" id="IPR009414">
    <property type="entry name" value="DUF1064"/>
</dbReference>
<proteinExistence type="predicted"/>
<dbReference type="Proteomes" id="UP000400981">
    <property type="component" value="Unassembled WGS sequence"/>
</dbReference>
<evidence type="ECO:0000313" key="1">
    <source>
        <dbReference type="EMBL" id="VVE29414.1"/>
    </source>
</evidence>